<organism evidence="2 3">
    <name type="scientific">Fundidesulfovibrio magnetotacticus</name>
    <dbReference type="NCBI Taxonomy" id="2730080"/>
    <lineage>
        <taxon>Bacteria</taxon>
        <taxon>Pseudomonadati</taxon>
        <taxon>Thermodesulfobacteriota</taxon>
        <taxon>Desulfovibrionia</taxon>
        <taxon>Desulfovibrionales</taxon>
        <taxon>Desulfovibrionaceae</taxon>
        <taxon>Fundidesulfovibrio</taxon>
    </lineage>
</organism>
<keyword evidence="3" id="KW-1185">Reference proteome</keyword>
<gene>
    <name evidence="2" type="ORF">NNJEOMEG_01357</name>
</gene>
<keyword evidence="1" id="KW-0732">Signal</keyword>
<evidence type="ECO:0000313" key="3">
    <source>
        <dbReference type="Proteomes" id="UP000494245"/>
    </source>
</evidence>
<name>A0A6V8LLG3_9BACT</name>
<protein>
    <submittedName>
        <fullName evidence="2">Uncharacterized protein</fullName>
    </submittedName>
</protein>
<reference evidence="2 3" key="2">
    <citation type="submission" date="2020-05" db="EMBL/GenBank/DDBJ databases">
        <title>Draft genome sequence of Desulfovibrio sp. strainFSS-1.</title>
        <authorList>
            <person name="Shimoshige H."/>
            <person name="Kobayashi H."/>
            <person name="Maekawa T."/>
        </authorList>
    </citation>
    <scope>NUCLEOTIDE SEQUENCE [LARGE SCALE GENOMIC DNA]</scope>
    <source>
        <strain evidence="2 3">SIID29052-01</strain>
    </source>
</reference>
<evidence type="ECO:0000256" key="1">
    <source>
        <dbReference type="SAM" id="SignalP"/>
    </source>
</evidence>
<feature type="chain" id="PRO_5028922631" evidence="1">
    <location>
        <begin position="25"/>
        <end position="168"/>
    </location>
</feature>
<dbReference type="RefSeq" id="WP_173082638.1">
    <property type="nucleotide sequence ID" value="NZ_BLTE01000005.1"/>
</dbReference>
<sequence>MARKAALTALTLILALALAVPALAQKKDKTPAPLDGAPSAKAAGANLKVTDFGARWTAMTDRERNHFIEGMVTSIRFLCTNTIYGADPKQMDMKDAEKRVVECIASNFPYMPHDIKAAMTAIYQDKANNSLPYDIVYGFALFKVKGDSYEENLAKVRQLYDKRAKGGN</sequence>
<reference evidence="2 3" key="1">
    <citation type="submission" date="2020-04" db="EMBL/GenBank/DDBJ databases">
        <authorList>
            <consortium name="Desulfovibrio sp. FSS-1 genome sequencing consortium"/>
            <person name="Shimoshige H."/>
            <person name="Kobayashi H."/>
            <person name="Maekawa T."/>
        </authorList>
    </citation>
    <scope>NUCLEOTIDE SEQUENCE [LARGE SCALE GENOMIC DNA]</scope>
    <source>
        <strain evidence="2 3">SIID29052-01</strain>
    </source>
</reference>
<accession>A0A6V8LLG3</accession>
<evidence type="ECO:0000313" key="2">
    <source>
        <dbReference type="EMBL" id="GFK93523.1"/>
    </source>
</evidence>
<proteinExistence type="predicted"/>
<dbReference type="Proteomes" id="UP000494245">
    <property type="component" value="Unassembled WGS sequence"/>
</dbReference>
<feature type="signal peptide" evidence="1">
    <location>
        <begin position="1"/>
        <end position="24"/>
    </location>
</feature>
<dbReference type="EMBL" id="BLTE01000005">
    <property type="protein sequence ID" value="GFK93523.1"/>
    <property type="molecule type" value="Genomic_DNA"/>
</dbReference>
<dbReference type="AlphaFoldDB" id="A0A6V8LLG3"/>
<comment type="caution">
    <text evidence="2">The sequence shown here is derived from an EMBL/GenBank/DDBJ whole genome shotgun (WGS) entry which is preliminary data.</text>
</comment>